<evidence type="ECO:0000256" key="1">
    <source>
        <dbReference type="SAM" id="Phobius"/>
    </source>
</evidence>
<dbReference type="RefSeq" id="WP_132938708.1">
    <property type="nucleotide sequence ID" value="NZ_CP119676.1"/>
</dbReference>
<organism evidence="3 4">
    <name type="scientific">Varunaivibrio sulfuroxidans</name>
    <dbReference type="NCBI Taxonomy" id="1773489"/>
    <lineage>
        <taxon>Bacteria</taxon>
        <taxon>Pseudomonadati</taxon>
        <taxon>Pseudomonadota</taxon>
        <taxon>Alphaproteobacteria</taxon>
        <taxon>Rhodospirillales</taxon>
        <taxon>Magnetovibrionaceae</taxon>
        <taxon>Varunaivibrio</taxon>
    </lineage>
</organism>
<gene>
    <name evidence="3" type="ORF">EDD55_10447</name>
</gene>
<feature type="transmembrane region" description="Helical" evidence="1">
    <location>
        <begin position="43"/>
        <end position="68"/>
    </location>
</feature>
<keyword evidence="4" id="KW-1185">Reference proteome</keyword>
<name>A0A4R3JAR2_9PROT</name>
<proteinExistence type="predicted"/>
<evidence type="ECO:0000313" key="3">
    <source>
        <dbReference type="EMBL" id="TCS62958.1"/>
    </source>
</evidence>
<keyword evidence="1" id="KW-1133">Transmembrane helix</keyword>
<keyword evidence="1" id="KW-0812">Transmembrane</keyword>
<evidence type="ECO:0000313" key="4">
    <source>
        <dbReference type="Proteomes" id="UP000295304"/>
    </source>
</evidence>
<evidence type="ECO:0000259" key="2">
    <source>
        <dbReference type="Pfam" id="PF09851"/>
    </source>
</evidence>
<sequence>MKRLPLRPLIAVFTLVAIFPVSAWAYGAGGAGMMDGCWGRGGAFFSSLSMIIVPVLFIIAIVAIVRWLTGRGRCAHFSSSTPHDGRGASPMDILNERFAKGEIDAEEYKERKRILDA</sequence>
<dbReference type="AlphaFoldDB" id="A0A4R3JAR2"/>
<dbReference type="EMBL" id="SLZW01000004">
    <property type="protein sequence ID" value="TCS62958.1"/>
    <property type="molecule type" value="Genomic_DNA"/>
</dbReference>
<comment type="caution">
    <text evidence="3">The sequence shown here is derived from an EMBL/GenBank/DDBJ whole genome shotgun (WGS) entry which is preliminary data.</text>
</comment>
<protein>
    <submittedName>
        <fullName evidence="3">Putative membrane protein</fullName>
    </submittedName>
</protein>
<reference evidence="3 4" key="1">
    <citation type="submission" date="2019-03" db="EMBL/GenBank/DDBJ databases">
        <title>Genomic Encyclopedia of Type Strains, Phase IV (KMG-IV): sequencing the most valuable type-strain genomes for metagenomic binning, comparative biology and taxonomic classification.</title>
        <authorList>
            <person name="Goeker M."/>
        </authorList>
    </citation>
    <scope>NUCLEOTIDE SEQUENCE [LARGE SCALE GENOMIC DNA]</scope>
    <source>
        <strain evidence="3 4">DSM 101688</strain>
    </source>
</reference>
<dbReference type="OrthoDB" id="1123500at2"/>
<dbReference type="Proteomes" id="UP000295304">
    <property type="component" value="Unassembled WGS sequence"/>
</dbReference>
<dbReference type="InterPro" id="IPR018649">
    <property type="entry name" value="SHOCT"/>
</dbReference>
<keyword evidence="1" id="KW-0472">Membrane</keyword>
<accession>A0A4R3JAR2</accession>
<dbReference type="Pfam" id="PF09851">
    <property type="entry name" value="SHOCT"/>
    <property type="match status" value="1"/>
</dbReference>
<feature type="domain" description="SHOCT" evidence="2">
    <location>
        <begin position="90"/>
        <end position="115"/>
    </location>
</feature>